<dbReference type="OrthoDB" id="489287at2"/>
<keyword evidence="2" id="KW-0255">Endonuclease</keyword>
<dbReference type="RefSeq" id="WP_092450194.1">
    <property type="nucleotide sequence ID" value="NZ_FOJI01000001.1"/>
</dbReference>
<dbReference type="InterPro" id="IPR003615">
    <property type="entry name" value="HNH_nuc"/>
</dbReference>
<dbReference type="Proteomes" id="UP000199701">
    <property type="component" value="Unassembled WGS sequence"/>
</dbReference>
<keyword evidence="2" id="KW-0378">Hydrolase</keyword>
<feature type="domain" description="HNH nuclease" evidence="1">
    <location>
        <begin position="245"/>
        <end position="286"/>
    </location>
</feature>
<organism evidence="2 3">
    <name type="scientific">[Clostridium] fimetarium</name>
    <dbReference type="NCBI Taxonomy" id="99656"/>
    <lineage>
        <taxon>Bacteria</taxon>
        <taxon>Bacillati</taxon>
        <taxon>Bacillota</taxon>
        <taxon>Clostridia</taxon>
        <taxon>Lachnospirales</taxon>
        <taxon>Lachnospiraceae</taxon>
    </lineage>
</organism>
<name>A0A1I0MI23_9FIRM</name>
<accession>A0A1I0MI23</accession>
<keyword evidence="3" id="KW-1185">Reference proteome</keyword>
<sequence length="370" mass="43657">MELPYSDMIDIKYLGRLFDNKSECYKLFWFEAIVNLVSKGKSSATFEELINEMIVSAWYMVAEYHLNLGPSDTLEALIHRVFKLSNGILKSSDSRENILAFLSDCQDKDVKAMKRTLTRNVPYRLQSPFFENVKGNGWDVSEKLLADKINQEKRLIYYFTSICGMQSSISIQSRWMDYINLNQEILRGWIEYNKVIYLQRRNPSIPGISNKLYPSKERDLNYVKKYWKSIIMIHPVTEIYGGNLLTDKDTISIDHFIPWSYVTHDELWNLNPTTRSINSAKSNNLPTWDIYFKSLCKIEYFAYEMVWKYDLVHDAFEKCANSNLNESEVRRQLYQPNLEKMEFCNTLSNIMLPVYQAAEKMGFRDWKMIN</sequence>
<dbReference type="Pfam" id="PF13395">
    <property type="entry name" value="HNH_4"/>
    <property type="match status" value="1"/>
</dbReference>
<dbReference type="STRING" id="99656.SAMN05421659_101504"/>
<reference evidence="2 3" key="1">
    <citation type="submission" date="2016-10" db="EMBL/GenBank/DDBJ databases">
        <authorList>
            <person name="de Groot N.N."/>
        </authorList>
    </citation>
    <scope>NUCLEOTIDE SEQUENCE [LARGE SCALE GENOMIC DNA]</scope>
    <source>
        <strain evidence="2 3">DSM 9179</strain>
    </source>
</reference>
<gene>
    <name evidence="2" type="ORF">SAMN05421659_101504</name>
</gene>
<evidence type="ECO:0000259" key="1">
    <source>
        <dbReference type="Pfam" id="PF13395"/>
    </source>
</evidence>
<dbReference type="AlphaFoldDB" id="A0A1I0MI23"/>
<dbReference type="EMBL" id="FOJI01000001">
    <property type="protein sequence ID" value="SEV87430.1"/>
    <property type="molecule type" value="Genomic_DNA"/>
</dbReference>
<protein>
    <submittedName>
        <fullName evidence="2">HNH endonuclease</fullName>
    </submittedName>
</protein>
<dbReference type="GO" id="GO:0004519">
    <property type="term" value="F:endonuclease activity"/>
    <property type="evidence" value="ECO:0007669"/>
    <property type="project" value="UniProtKB-KW"/>
</dbReference>
<dbReference type="Gene3D" id="1.10.30.50">
    <property type="match status" value="1"/>
</dbReference>
<keyword evidence="2" id="KW-0540">Nuclease</keyword>
<evidence type="ECO:0000313" key="3">
    <source>
        <dbReference type="Proteomes" id="UP000199701"/>
    </source>
</evidence>
<dbReference type="CDD" id="cd00085">
    <property type="entry name" value="HNHc"/>
    <property type="match status" value="1"/>
</dbReference>
<proteinExistence type="predicted"/>
<evidence type="ECO:0000313" key="2">
    <source>
        <dbReference type="EMBL" id="SEV87430.1"/>
    </source>
</evidence>